<dbReference type="InterPro" id="IPR000644">
    <property type="entry name" value="CBS_dom"/>
</dbReference>
<dbReference type="PANTHER" id="PTHR43080">
    <property type="entry name" value="CBS DOMAIN-CONTAINING PROTEIN CBSX3, MITOCHONDRIAL"/>
    <property type="match status" value="1"/>
</dbReference>
<dbReference type="InterPro" id="IPR046342">
    <property type="entry name" value="CBS_dom_sf"/>
</dbReference>
<dbReference type="Pfam" id="PF00571">
    <property type="entry name" value="CBS"/>
    <property type="match status" value="2"/>
</dbReference>
<dbReference type="CDD" id="cd17783">
    <property type="entry name" value="CBS_pair_bac"/>
    <property type="match status" value="1"/>
</dbReference>
<comment type="caution">
    <text evidence="4">The sequence shown here is derived from an EMBL/GenBank/DDBJ whole genome shotgun (WGS) entry which is preliminary data.</text>
</comment>
<dbReference type="SMART" id="SM00116">
    <property type="entry name" value="CBS"/>
    <property type="match status" value="2"/>
</dbReference>
<accession>A0ABW4ZQR9</accession>
<proteinExistence type="predicted"/>
<feature type="domain" description="CBS" evidence="3">
    <location>
        <begin position="7"/>
        <end position="62"/>
    </location>
</feature>
<dbReference type="Gene3D" id="3.10.580.10">
    <property type="entry name" value="CBS-domain"/>
    <property type="match status" value="2"/>
</dbReference>
<dbReference type="EMBL" id="JBHUHZ010000004">
    <property type="protein sequence ID" value="MFD2164479.1"/>
    <property type="molecule type" value="Genomic_DNA"/>
</dbReference>
<evidence type="ECO:0000256" key="2">
    <source>
        <dbReference type="PROSITE-ProRule" id="PRU00703"/>
    </source>
</evidence>
<name>A0ABW4ZQR9_9SPHI</name>
<evidence type="ECO:0000259" key="3">
    <source>
        <dbReference type="PROSITE" id="PS51371"/>
    </source>
</evidence>
<evidence type="ECO:0000313" key="5">
    <source>
        <dbReference type="Proteomes" id="UP001597387"/>
    </source>
</evidence>
<keyword evidence="1 2" id="KW-0129">CBS domain</keyword>
<evidence type="ECO:0000256" key="1">
    <source>
        <dbReference type="ARBA" id="ARBA00023122"/>
    </source>
</evidence>
<protein>
    <submittedName>
        <fullName evidence="4">CBS domain-containing protein</fullName>
    </submittedName>
</protein>
<dbReference type="PROSITE" id="PS51371">
    <property type="entry name" value="CBS"/>
    <property type="match status" value="2"/>
</dbReference>
<dbReference type="RefSeq" id="WP_255901937.1">
    <property type="nucleotide sequence ID" value="NZ_JAFMZO010000002.1"/>
</dbReference>
<dbReference type="InterPro" id="IPR051257">
    <property type="entry name" value="Diverse_CBS-Domain"/>
</dbReference>
<organism evidence="4 5">
    <name type="scientific">Paradesertivirga mongoliensis</name>
    <dbReference type="NCBI Taxonomy" id="2100740"/>
    <lineage>
        <taxon>Bacteria</taxon>
        <taxon>Pseudomonadati</taxon>
        <taxon>Bacteroidota</taxon>
        <taxon>Sphingobacteriia</taxon>
        <taxon>Sphingobacteriales</taxon>
        <taxon>Sphingobacteriaceae</taxon>
        <taxon>Paradesertivirga</taxon>
    </lineage>
</organism>
<dbReference type="PANTHER" id="PTHR43080:SF2">
    <property type="entry name" value="CBS DOMAIN-CONTAINING PROTEIN"/>
    <property type="match status" value="1"/>
</dbReference>
<dbReference type="Proteomes" id="UP001597387">
    <property type="component" value="Unassembled WGS sequence"/>
</dbReference>
<sequence>MVAQQLISDAIPPLKTSDSVQKVLDRMTEFRVNHLPIVNDLQLLGLVSDEDLIEVPDYESPVGGIKLSATNACVSKEQHVYDVIRTFAEKRLTLLPVVDENKNYLGVISINSMVEYIANLTSVKEPGGIIVIEINNRDNSLAHISQIVESNNAQILSSYITSFPESTRLEVTLKLNRTDTSAIVASFLRYDYTVVATYNDIKADGGSSDRYDQLMNYLSF</sequence>
<feature type="domain" description="CBS" evidence="3">
    <location>
        <begin position="67"/>
        <end position="125"/>
    </location>
</feature>
<keyword evidence="5" id="KW-1185">Reference proteome</keyword>
<evidence type="ECO:0000313" key="4">
    <source>
        <dbReference type="EMBL" id="MFD2164479.1"/>
    </source>
</evidence>
<gene>
    <name evidence="4" type="ORF">ACFSJU_18890</name>
</gene>
<dbReference type="SUPFAM" id="SSF54631">
    <property type="entry name" value="CBS-domain pair"/>
    <property type="match status" value="1"/>
</dbReference>
<reference evidence="5" key="1">
    <citation type="journal article" date="2019" name="Int. J. Syst. Evol. Microbiol.">
        <title>The Global Catalogue of Microorganisms (GCM) 10K type strain sequencing project: providing services to taxonomists for standard genome sequencing and annotation.</title>
        <authorList>
            <consortium name="The Broad Institute Genomics Platform"/>
            <consortium name="The Broad Institute Genome Sequencing Center for Infectious Disease"/>
            <person name="Wu L."/>
            <person name="Ma J."/>
        </authorList>
    </citation>
    <scope>NUCLEOTIDE SEQUENCE [LARGE SCALE GENOMIC DNA]</scope>
    <source>
        <strain evidence="5">KCTC 42217</strain>
    </source>
</reference>